<evidence type="ECO:0000256" key="1">
    <source>
        <dbReference type="SAM" id="MobiDB-lite"/>
    </source>
</evidence>
<feature type="region of interest" description="Disordered" evidence="1">
    <location>
        <begin position="1"/>
        <end position="44"/>
    </location>
</feature>
<comment type="caution">
    <text evidence="2">The sequence shown here is derived from an EMBL/GenBank/DDBJ whole genome shotgun (WGS) entry which is preliminary data.</text>
</comment>
<feature type="region of interest" description="Disordered" evidence="1">
    <location>
        <begin position="143"/>
        <end position="188"/>
    </location>
</feature>
<dbReference type="EMBL" id="AGNL01021590">
    <property type="protein sequence ID" value="EJK60072.1"/>
    <property type="molecule type" value="Genomic_DNA"/>
</dbReference>
<sequence length="285" mass="31036">DSVGSGPRSELDPELDPSDGTAQDTPGIQEERSSGVTHGMAGHDLLSGHALRQHVDEMLRSIGVKWCRGTKAGRSALAAPPPVFHLVSSQVRRGVLTEHEPDFEPEERKEEEERGARGRHEFKVYPTARLGRVRGLAASDVGPRSEVLSTHTRRELGPVGRPSRPTGVPEASAVPSGRRIASGDEVQGRQVSGTVVGVDIQQLRTRGPDQPAWEQGLTRDWEHWVRNCMGLRDNLLRGAPKLSPSLRTGKLATSLTRFCGSCGKSSLLDSTRRAMFRRQGDEPQG</sequence>
<evidence type="ECO:0000313" key="3">
    <source>
        <dbReference type="Proteomes" id="UP000266841"/>
    </source>
</evidence>
<reference evidence="2 3" key="1">
    <citation type="journal article" date="2012" name="Genome Biol.">
        <title>Genome and low-iron response of an oceanic diatom adapted to chronic iron limitation.</title>
        <authorList>
            <person name="Lommer M."/>
            <person name="Specht M."/>
            <person name="Roy A.S."/>
            <person name="Kraemer L."/>
            <person name="Andreson R."/>
            <person name="Gutowska M.A."/>
            <person name="Wolf J."/>
            <person name="Bergner S.V."/>
            <person name="Schilhabel M.B."/>
            <person name="Klostermeier U.C."/>
            <person name="Beiko R.G."/>
            <person name="Rosenstiel P."/>
            <person name="Hippler M."/>
            <person name="Laroche J."/>
        </authorList>
    </citation>
    <scope>NUCLEOTIDE SEQUENCE [LARGE SCALE GENOMIC DNA]</scope>
    <source>
        <strain evidence="2 3">CCMP1005</strain>
    </source>
</reference>
<name>K0SNQ9_THAOC</name>
<proteinExistence type="predicted"/>
<dbReference type="AlphaFoldDB" id="K0SNQ9"/>
<feature type="region of interest" description="Disordered" evidence="1">
    <location>
        <begin position="97"/>
        <end position="117"/>
    </location>
</feature>
<keyword evidence="3" id="KW-1185">Reference proteome</keyword>
<protein>
    <submittedName>
        <fullName evidence="2">Uncharacterized protein</fullName>
    </submittedName>
</protein>
<dbReference type="Proteomes" id="UP000266841">
    <property type="component" value="Unassembled WGS sequence"/>
</dbReference>
<accession>K0SNQ9</accession>
<organism evidence="2 3">
    <name type="scientific">Thalassiosira oceanica</name>
    <name type="common">Marine diatom</name>
    <dbReference type="NCBI Taxonomy" id="159749"/>
    <lineage>
        <taxon>Eukaryota</taxon>
        <taxon>Sar</taxon>
        <taxon>Stramenopiles</taxon>
        <taxon>Ochrophyta</taxon>
        <taxon>Bacillariophyta</taxon>
        <taxon>Coscinodiscophyceae</taxon>
        <taxon>Thalassiosirophycidae</taxon>
        <taxon>Thalassiosirales</taxon>
        <taxon>Thalassiosiraceae</taxon>
        <taxon>Thalassiosira</taxon>
    </lineage>
</organism>
<gene>
    <name evidence="2" type="ORF">THAOC_19638</name>
</gene>
<feature type="non-terminal residue" evidence="2">
    <location>
        <position position="1"/>
    </location>
</feature>
<evidence type="ECO:0000313" key="2">
    <source>
        <dbReference type="EMBL" id="EJK60072.1"/>
    </source>
</evidence>